<proteinExistence type="predicted"/>
<gene>
    <name evidence="1" type="ORF">HICCMSTLAB_LOCUS10806</name>
</gene>
<sequence>MLNSISVPVYMEKKIFSSQEFILLTQENHFRQHGILGSRVWLLSQVNFFISVRLLFITIGNICDIGNEFAEQII</sequence>
<evidence type="ECO:0000313" key="2">
    <source>
        <dbReference type="Proteomes" id="UP000786811"/>
    </source>
</evidence>
<reference evidence="1" key="1">
    <citation type="submission" date="2021-04" db="EMBL/GenBank/DDBJ databases">
        <authorList>
            <person name="Chebbi M.A.C M."/>
        </authorList>
    </citation>
    <scope>NUCLEOTIDE SEQUENCE</scope>
</reference>
<dbReference type="Proteomes" id="UP000786811">
    <property type="component" value="Unassembled WGS sequence"/>
</dbReference>
<accession>A0A8J2HI55</accession>
<organism evidence="1 2">
    <name type="scientific">Cotesia congregata</name>
    <name type="common">Parasitoid wasp</name>
    <name type="synonym">Apanteles congregatus</name>
    <dbReference type="NCBI Taxonomy" id="51543"/>
    <lineage>
        <taxon>Eukaryota</taxon>
        <taxon>Metazoa</taxon>
        <taxon>Ecdysozoa</taxon>
        <taxon>Arthropoda</taxon>
        <taxon>Hexapoda</taxon>
        <taxon>Insecta</taxon>
        <taxon>Pterygota</taxon>
        <taxon>Neoptera</taxon>
        <taxon>Endopterygota</taxon>
        <taxon>Hymenoptera</taxon>
        <taxon>Apocrita</taxon>
        <taxon>Ichneumonoidea</taxon>
        <taxon>Braconidae</taxon>
        <taxon>Microgastrinae</taxon>
        <taxon>Cotesia</taxon>
    </lineage>
</organism>
<comment type="caution">
    <text evidence="1">The sequence shown here is derived from an EMBL/GenBank/DDBJ whole genome shotgun (WGS) entry which is preliminary data.</text>
</comment>
<evidence type="ECO:0000313" key="1">
    <source>
        <dbReference type="EMBL" id="CAG5102020.1"/>
    </source>
</evidence>
<keyword evidence="2" id="KW-1185">Reference proteome</keyword>
<dbReference type="EMBL" id="CAJNRD030001123">
    <property type="protein sequence ID" value="CAG5102020.1"/>
    <property type="molecule type" value="Genomic_DNA"/>
</dbReference>
<name>A0A8J2HI55_COTCN</name>
<protein>
    <submittedName>
        <fullName evidence="1">Uncharacterized protein</fullName>
    </submittedName>
</protein>
<dbReference type="AlphaFoldDB" id="A0A8J2HI55"/>